<gene>
    <name evidence="1" type="ORF">MYCFIDRAFT_121255</name>
</gene>
<dbReference type="PANTHER" id="PTHR37490:SF1">
    <property type="entry name" value="GLYCOSYLTRANSFERASE 2-LIKE DOMAIN-CONTAINING PROTEIN"/>
    <property type="match status" value="1"/>
</dbReference>
<reference evidence="1 2" key="1">
    <citation type="journal article" date="2012" name="PLoS Pathog.">
        <title>Diverse lifestyles and strategies of plant pathogenesis encoded in the genomes of eighteen Dothideomycetes fungi.</title>
        <authorList>
            <person name="Ohm R.A."/>
            <person name="Feau N."/>
            <person name="Henrissat B."/>
            <person name="Schoch C.L."/>
            <person name="Horwitz B.A."/>
            <person name="Barry K.W."/>
            <person name="Condon B.J."/>
            <person name="Copeland A.C."/>
            <person name="Dhillon B."/>
            <person name="Glaser F."/>
            <person name="Hesse C.N."/>
            <person name="Kosti I."/>
            <person name="LaButti K."/>
            <person name="Lindquist E.A."/>
            <person name="Lucas S."/>
            <person name="Salamov A.A."/>
            <person name="Bradshaw R.E."/>
            <person name="Ciuffetti L."/>
            <person name="Hamelin R.C."/>
            <person name="Kema G.H.J."/>
            <person name="Lawrence C."/>
            <person name="Scott J.A."/>
            <person name="Spatafora J.W."/>
            <person name="Turgeon B.G."/>
            <person name="de Wit P.J.G.M."/>
            <person name="Zhong S."/>
            <person name="Goodwin S.B."/>
            <person name="Grigoriev I.V."/>
        </authorList>
    </citation>
    <scope>NUCLEOTIDE SEQUENCE [LARGE SCALE GENOMIC DNA]</scope>
    <source>
        <strain evidence="1 2">CIRAD86</strain>
    </source>
</reference>
<name>M3AJT8_PSEFD</name>
<proteinExistence type="predicted"/>
<sequence>IDTDYRTRTAFDVVMSMYREDPAEVAMNVTRILNTSSVPPDYRIWIYMKADDVDIHALASHFPPGRTHIIKRPKIGRDSETHLHHILSKWDDLARHTLFMQAGGDEYPGFPEILQRMEPSFSPSETGMLNLGSVDIWDCKACTHASWHDFSGLLPQTYALANRNHAECEWLLMSSQAQFIASAARIRG</sequence>
<dbReference type="PANTHER" id="PTHR37490">
    <property type="entry name" value="EXPRESSED PROTEIN"/>
    <property type="match status" value="1"/>
</dbReference>
<dbReference type="AlphaFoldDB" id="M3AJT8"/>
<feature type="non-terminal residue" evidence="1">
    <location>
        <position position="1"/>
    </location>
</feature>
<evidence type="ECO:0000313" key="2">
    <source>
        <dbReference type="Proteomes" id="UP000016932"/>
    </source>
</evidence>
<dbReference type="RefSeq" id="XP_007932186.1">
    <property type="nucleotide sequence ID" value="XM_007933995.1"/>
</dbReference>
<organism evidence="1 2">
    <name type="scientific">Pseudocercospora fijiensis (strain CIRAD86)</name>
    <name type="common">Black leaf streak disease fungus</name>
    <name type="synonym">Mycosphaerella fijiensis</name>
    <dbReference type="NCBI Taxonomy" id="383855"/>
    <lineage>
        <taxon>Eukaryota</taxon>
        <taxon>Fungi</taxon>
        <taxon>Dikarya</taxon>
        <taxon>Ascomycota</taxon>
        <taxon>Pezizomycotina</taxon>
        <taxon>Dothideomycetes</taxon>
        <taxon>Dothideomycetidae</taxon>
        <taxon>Mycosphaerellales</taxon>
        <taxon>Mycosphaerellaceae</taxon>
        <taxon>Pseudocercospora</taxon>
    </lineage>
</organism>
<protein>
    <recommendedName>
        <fullName evidence="3">Glycosyltransferase family 2 protein</fullName>
    </recommendedName>
</protein>
<evidence type="ECO:0008006" key="3">
    <source>
        <dbReference type="Google" id="ProtNLM"/>
    </source>
</evidence>
<dbReference type="GeneID" id="19330443"/>
<dbReference type="VEuPathDB" id="FungiDB:MYCFIDRAFT_121255"/>
<evidence type="ECO:0000313" key="1">
    <source>
        <dbReference type="EMBL" id="EME77438.1"/>
    </source>
</evidence>
<dbReference type="EMBL" id="KB446566">
    <property type="protein sequence ID" value="EME77438.1"/>
    <property type="molecule type" value="Genomic_DNA"/>
</dbReference>
<dbReference type="HOGENOM" id="CLU_1444266_0_0_1"/>
<dbReference type="Proteomes" id="UP000016932">
    <property type="component" value="Unassembled WGS sequence"/>
</dbReference>
<feature type="non-terminal residue" evidence="1">
    <location>
        <position position="188"/>
    </location>
</feature>
<accession>M3AJT8</accession>
<dbReference type="eggNOG" id="ENOG502S1MF">
    <property type="taxonomic scope" value="Eukaryota"/>
</dbReference>
<keyword evidence="2" id="KW-1185">Reference proteome</keyword>
<dbReference type="KEGG" id="pfj:MYCFIDRAFT_121255"/>
<dbReference type="OrthoDB" id="3650799at2759"/>